<dbReference type="InterPro" id="IPR027417">
    <property type="entry name" value="P-loop_NTPase"/>
</dbReference>
<evidence type="ECO:0000256" key="1">
    <source>
        <dbReference type="SAM" id="Phobius"/>
    </source>
</evidence>
<dbReference type="PANTHER" id="PTHR48040">
    <property type="entry name" value="PLEIOTROPIC DRUG RESISTANCE PROTEIN 1-LIKE ISOFORM X1"/>
    <property type="match status" value="1"/>
</dbReference>
<keyword evidence="1" id="KW-1133">Transmembrane helix</keyword>
<proteinExistence type="predicted"/>
<protein>
    <recommendedName>
        <fullName evidence="4">ABC transporter family G domain-containing protein</fullName>
    </recommendedName>
</protein>
<dbReference type="Proteomes" id="UP000828251">
    <property type="component" value="Unassembled WGS sequence"/>
</dbReference>
<sequence length="111" mass="12396">MDEPTTSLDARVAAIVMRAVKNVADTGRTIICTIYQPSIDIFKAFDESIPGVPKIKDNINPATWMLETKMSRWWMLSVGFVALILQVFLPSLIAKISGNNVKTMNYKNYGV</sequence>
<keyword evidence="3" id="KW-1185">Reference proteome</keyword>
<evidence type="ECO:0000313" key="2">
    <source>
        <dbReference type="EMBL" id="KAH1033156.1"/>
    </source>
</evidence>
<gene>
    <name evidence="2" type="ORF">J1N35_045330</name>
</gene>
<accession>A0A9D3ZGW0</accession>
<dbReference type="Gene3D" id="3.40.50.300">
    <property type="entry name" value="P-loop containing nucleotide triphosphate hydrolases"/>
    <property type="match status" value="1"/>
</dbReference>
<evidence type="ECO:0000313" key="3">
    <source>
        <dbReference type="Proteomes" id="UP000828251"/>
    </source>
</evidence>
<keyword evidence="1" id="KW-0812">Transmembrane</keyword>
<organism evidence="2 3">
    <name type="scientific">Gossypium stocksii</name>
    <dbReference type="NCBI Taxonomy" id="47602"/>
    <lineage>
        <taxon>Eukaryota</taxon>
        <taxon>Viridiplantae</taxon>
        <taxon>Streptophyta</taxon>
        <taxon>Embryophyta</taxon>
        <taxon>Tracheophyta</taxon>
        <taxon>Spermatophyta</taxon>
        <taxon>Magnoliopsida</taxon>
        <taxon>eudicotyledons</taxon>
        <taxon>Gunneridae</taxon>
        <taxon>Pentapetalae</taxon>
        <taxon>rosids</taxon>
        <taxon>malvids</taxon>
        <taxon>Malvales</taxon>
        <taxon>Malvaceae</taxon>
        <taxon>Malvoideae</taxon>
        <taxon>Gossypium</taxon>
    </lineage>
</organism>
<feature type="transmembrane region" description="Helical" evidence="1">
    <location>
        <begin position="73"/>
        <end position="94"/>
    </location>
</feature>
<dbReference type="PANTHER" id="PTHR48040:SF18">
    <property type="entry name" value="PLEIOTROPIC DRUG RESISTANCE PROTEIN 3-LIKE ISOFORM X1"/>
    <property type="match status" value="1"/>
</dbReference>
<dbReference type="EMBL" id="JAIQCV010000013">
    <property type="protein sequence ID" value="KAH1033156.1"/>
    <property type="molecule type" value="Genomic_DNA"/>
</dbReference>
<name>A0A9D3ZGW0_9ROSI</name>
<dbReference type="AlphaFoldDB" id="A0A9D3ZGW0"/>
<keyword evidence="1" id="KW-0472">Membrane</keyword>
<reference evidence="2 3" key="1">
    <citation type="journal article" date="2021" name="Plant Biotechnol. J.">
        <title>Multi-omics assisted identification of the key and species-specific regulatory components of drought-tolerant mechanisms in Gossypium stocksii.</title>
        <authorList>
            <person name="Yu D."/>
            <person name="Ke L."/>
            <person name="Zhang D."/>
            <person name="Wu Y."/>
            <person name="Sun Y."/>
            <person name="Mei J."/>
            <person name="Sun J."/>
            <person name="Sun Y."/>
        </authorList>
    </citation>
    <scope>NUCLEOTIDE SEQUENCE [LARGE SCALE GENOMIC DNA]</scope>
    <source>
        <strain evidence="3">cv. E1</strain>
        <tissue evidence="2">Leaf</tissue>
    </source>
</reference>
<dbReference type="SUPFAM" id="SSF52540">
    <property type="entry name" value="P-loop containing nucleoside triphosphate hydrolases"/>
    <property type="match status" value="1"/>
</dbReference>
<dbReference type="OrthoDB" id="1002595at2759"/>
<evidence type="ECO:0008006" key="4">
    <source>
        <dbReference type="Google" id="ProtNLM"/>
    </source>
</evidence>
<comment type="caution">
    <text evidence="2">The sequence shown here is derived from an EMBL/GenBank/DDBJ whole genome shotgun (WGS) entry which is preliminary data.</text>
</comment>